<evidence type="ECO:0000259" key="14">
    <source>
        <dbReference type="PROSITE" id="PS50262"/>
    </source>
</evidence>
<keyword evidence="7" id="KW-0157">Chromophore</keyword>
<name>A0A8C4ZUK3_GADMO</name>
<feature type="transmembrane region" description="Helical" evidence="13">
    <location>
        <begin position="192"/>
        <end position="218"/>
    </location>
</feature>
<feature type="transmembrane region" description="Helical" evidence="13">
    <location>
        <begin position="75"/>
        <end position="95"/>
    </location>
</feature>
<proteinExistence type="inferred from homology"/>
<dbReference type="InterPro" id="IPR027430">
    <property type="entry name" value="Retinal_BS"/>
</dbReference>
<dbReference type="GeneTree" id="ENSGT01120000271854"/>
<keyword evidence="6 13" id="KW-1133">Transmembrane helix</keyword>
<evidence type="ECO:0000313" key="16">
    <source>
        <dbReference type="Proteomes" id="UP000694546"/>
    </source>
</evidence>
<sequence>MGNESLGPPGYLPHYLLRGDPFASRLSPLADIMAALYIGIIGILSATGNGYVIYQSFRRKSKLKPPEMMTVNLAIFDFGISVFSKPFFMVSSFSHRWLFGWQGCRCYGWTGFFFGCGSLITLTVVSLDRYLKICHLSYGAWLKRQHTLLVLAAVWFYAAFWATMPLLGWGSYAPEPFGTSCTLDWWLAQASLSGQTFVLSILFFCLVLPTAIIVFSYVKIIIKVKASIQEVSSFDARIKSSNVLEMKLTKVAMLICVAFLVTWIPYAVVSVVSAFGQPDSIPIALSVIPTLLAKSSAMYNPMIYQVMDLKNSCKNLSCFQNIKKRTHFNTSRLYAVSCSLKGRTPANETPLEA</sequence>
<dbReference type="OMA" id="MENTTWP"/>
<keyword evidence="16" id="KW-1185">Reference proteome</keyword>
<dbReference type="OrthoDB" id="5564849at2759"/>
<dbReference type="PROSITE" id="PS00238">
    <property type="entry name" value="OPSIN"/>
    <property type="match status" value="1"/>
</dbReference>
<reference evidence="15" key="1">
    <citation type="submission" date="2025-08" db="UniProtKB">
        <authorList>
            <consortium name="Ensembl"/>
        </authorList>
    </citation>
    <scope>IDENTIFICATION</scope>
</reference>
<dbReference type="Pfam" id="PF00001">
    <property type="entry name" value="7tm_1"/>
    <property type="match status" value="1"/>
</dbReference>
<feature type="transmembrane region" description="Helical" evidence="13">
    <location>
        <begin position="107"/>
        <end position="127"/>
    </location>
</feature>
<dbReference type="GO" id="GO:0009881">
    <property type="term" value="F:photoreceptor activity"/>
    <property type="evidence" value="ECO:0007669"/>
    <property type="project" value="UniProtKB-KW"/>
</dbReference>
<evidence type="ECO:0000256" key="1">
    <source>
        <dbReference type="ARBA" id="ARBA00004141"/>
    </source>
</evidence>
<evidence type="ECO:0000256" key="4">
    <source>
        <dbReference type="ARBA" id="ARBA00022692"/>
    </source>
</evidence>
<gene>
    <name evidence="15" type="primary">OPN5</name>
    <name evidence="15" type="synonym">opn5</name>
</gene>
<dbReference type="GO" id="GO:0004930">
    <property type="term" value="F:G protein-coupled receptor activity"/>
    <property type="evidence" value="ECO:0007669"/>
    <property type="project" value="UniProtKB-KW"/>
</dbReference>
<comment type="similarity">
    <text evidence="12">Belongs to the G-protein coupled receptor 1 family.</text>
</comment>
<dbReference type="GO" id="GO:0007602">
    <property type="term" value="P:phototransduction"/>
    <property type="evidence" value="ECO:0007669"/>
    <property type="project" value="UniProtKB-KW"/>
</dbReference>
<feature type="domain" description="G-protein coupled receptors family 1 profile" evidence="14">
    <location>
        <begin position="48"/>
        <end position="304"/>
    </location>
</feature>
<reference evidence="15" key="2">
    <citation type="submission" date="2025-09" db="UniProtKB">
        <authorList>
            <consortium name="Ensembl"/>
        </authorList>
    </citation>
    <scope>IDENTIFICATION</scope>
</reference>
<keyword evidence="10 12" id="KW-0675">Receptor</keyword>
<dbReference type="SUPFAM" id="SSF81321">
    <property type="entry name" value="Family A G protein-coupled receptor-like"/>
    <property type="match status" value="1"/>
</dbReference>
<dbReference type="PRINTS" id="PR00237">
    <property type="entry name" value="GPCRRHODOPSN"/>
</dbReference>
<dbReference type="GO" id="GO:0016020">
    <property type="term" value="C:membrane"/>
    <property type="evidence" value="ECO:0007669"/>
    <property type="project" value="UniProtKB-SubCell"/>
</dbReference>
<dbReference type="InterPro" id="IPR000276">
    <property type="entry name" value="GPCR_Rhodpsn"/>
</dbReference>
<accession>A0A8C4ZUK3</accession>
<dbReference type="PANTHER" id="PTHR24240">
    <property type="entry name" value="OPSIN"/>
    <property type="match status" value="1"/>
</dbReference>
<dbReference type="PROSITE" id="PS50262">
    <property type="entry name" value="G_PROTEIN_RECEP_F1_2"/>
    <property type="match status" value="1"/>
</dbReference>
<feature type="transmembrane region" description="Helical" evidence="13">
    <location>
        <begin position="281"/>
        <end position="300"/>
    </location>
</feature>
<feature type="transmembrane region" description="Helical" evidence="13">
    <location>
        <begin position="32"/>
        <end position="54"/>
    </location>
</feature>
<comment type="subcellular location">
    <subcellularLocation>
        <location evidence="1">Membrane</location>
        <topology evidence="1">Multi-pass membrane protein</topology>
    </subcellularLocation>
</comment>
<dbReference type="GO" id="GO:0005502">
    <property type="term" value="F:11-cis retinal binding"/>
    <property type="evidence" value="ECO:0007669"/>
    <property type="project" value="Ensembl"/>
</dbReference>
<keyword evidence="5" id="KW-0681">Retinal protein</keyword>
<keyword evidence="4 12" id="KW-0812">Transmembrane</keyword>
<feature type="transmembrane region" description="Helical" evidence="13">
    <location>
        <begin position="148"/>
        <end position="172"/>
    </location>
</feature>
<evidence type="ECO:0000256" key="10">
    <source>
        <dbReference type="ARBA" id="ARBA00023170"/>
    </source>
</evidence>
<evidence type="ECO:0000256" key="8">
    <source>
        <dbReference type="ARBA" id="ARBA00023040"/>
    </source>
</evidence>
<evidence type="ECO:0000256" key="2">
    <source>
        <dbReference type="ARBA" id="ARBA00022543"/>
    </source>
</evidence>
<keyword evidence="2" id="KW-0600">Photoreceptor protein</keyword>
<keyword evidence="3" id="KW-0716">Sensory transduction</keyword>
<evidence type="ECO:0000313" key="15">
    <source>
        <dbReference type="Ensembl" id="ENSGMOP00000021029.2"/>
    </source>
</evidence>
<dbReference type="AlphaFoldDB" id="A0A8C4ZUK3"/>
<evidence type="ECO:0000256" key="9">
    <source>
        <dbReference type="ARBA" id="ARBA00023136"/>
    </source>
</evidence>
<evidence type="ECO:0000256" key="12">
    <source>
        <dbReference type="RuleBase" id="RU000688"/>
    </source>
</evidence>
<evidence type="ECO:0000256" key="7">
    <source>
        <dbReference type="ARBA" id="ARBA00022991"/>
    </source>
</evidence>
<keyword evidence="8 12" id="KW-0297">G-protein coupled receptor</keyword>
<dbReference type="InterPro" id="IPR050125">
    <property type="entry name" value="GPCR_opsins"/>
</dbReference>
<keyword evidence="11 12" id="KW-0807">Transducer</keyword>
<dbReference type="CDD" id="cd15074">
    <property type="entry name" value="7tmA_Opsin5_neuropsin"/>
    <property type="match status" value="1"/>
</dbReference>
<evidence type="ECO:0000256" key="13">
    <source>
        <dbReference type="SAM" id="Phobius"/>
    </source>
</evidence>
<dbReference type="Ensembl" id="ENSGMOT00000021542.2">
    <property type="protein sequence ID" value="ENSGMOP00000021029.2"/>
    <property type="gene ID" value="ENSGMOG00000019551.2"/>
</dbReference>
<evidence type="ECO:0000256" key="11">
    <source>
        <dbReference type="ARBA" id="ARBA00023224"/>
    </source>
</evidence>
<evidence type="ECO:0000256" key="6">
    <source>
        <dbReference type="ARBA" id="ARBA00022989"/>
    </source>
</evidence>
<feature type="transmembrane region" description="Helical" evidence="13">
    <location>
        <begin position="251"/>
        <end position="275"/>
    </location>
</feature>
<dbReference type="Proteomes" id="UP000694546">
    <property type="component" value="Chromosome 21"/>
</dbReference>
<dbReference type="GO" id="GO:0005503">
    <property type="term" value="F:all-trans retinal binding"/>
    <property type="evidence" value="ECO:0007669"/>
    <property type="project" value="Ensembl"/>
</dbReference>
<organism evidence="15 16">
    <name type="scientific">Gadus morhua</name>
    <name type="common">Atlantic cod</name>
    <dbReference type="NCBI Taxonomy" id="8049"/>
    <lineage>
        <taxon>Eukaryota</taxon>
        <taxon>Metazoa</taxon>
        <taxon>Chordata</taxon>
        <taxon>Craniata</taxon>
        <taxon>Vertebrata</taxon>
        <taxon>Euteleostomi</taxon>
        <taxon>Actinopterygii</taxon>
        <taxon>Neopterygii</taxon>
        <taxon>Teleostei</taxon>
        <taxon>Neoteleostei</taxon>
        <taxon>Acanthomorphata</taxon>
        <taxon>Zeiogadaria</taxon>
        <taxon>Gadariae</taxon>
        <taxon>Gadiformes</taxon>
        <taxon>Gadoidei</taxon>
        <taxon>Gadidae</taxon>
        <taxon>Gadus</taxon>
    </lineage>
</organism>
<keyword evidence="9 13" id="KW-0472">Membrane</keyword>
<evidence type="ECO:0000256" key="5">
    <source>
        <dbReference type="ARBA" id="ARBA00022925"/>
    </source>
</evidence>
<dbReference type="Gene3D" id="1.20.1070.10">
    <property type="entry name" value="Rhodopsin 7-helix transmembrane proteins"/>
    <property type="match status" value="1"/>
</dbReference>
<dbReference type="GO" id="GO:0016038">
    <property type="term" value="P:absorption of visible light"/>
    <property type="evidence" value="ECO:0007669"/>
    <property type="project" value="Ensembl"/>
</dbReference>
<evidence type="ECO:0000256" key="3">
    <source>
        <dbReference type="ARBA" id="ARBA00022606"/>
    </source>
</evidence>
<dbReference type="PROSITE" id="PS00237">
    <property type="entry name" value="G_PROTEIN_RECEP_F1_1"/>
    <property type="match status" value="1"/>
</dbReference>
<protein>
    <submittedName>
        <fullName evidence="15">Opsin 5</fullName>
    </submittedName>
</protein>
<dbReference type="InterPro" id="IPR017452">
    <property type="entry name" value="GPCR_Rhodpsn_7TM"/>
</dbReference>